<sequence>MTKRDHSDPIEQVARPNKTSRKLNLFLKDICEAEKAKTAIEHGATQIKVVIDTDKGGCPFTTPKKLHTIFDSLLQRDDNYFLTKSKKLILVTNHSSTVDKLLKLSTINEVSIRCRVIENTLSTQYIVRNVDTDVSVIEIAEELEKEQIPVLKIVRFTKKDPHEPTPVILIKEFGVTCRDKIKLFRCILRTHKYIENPKVCNPTYFKQGCHPSLLDLSICSPDLLYEIKWTVHNDTFDSDNCPVEISFNYGNTKGPSVSRRIHWGKFGKSLNSILDMENDIHSIQSFEKISNQEKNNNTLMQDMFSKKFPPWWSSECSYLLGQKRKLLRLAKQSRFNPYWKRAKHIAAKLRKLIIHLKRSYWDKLCDNAGSSKISFRIIRSLRIRDIPQQNAHRLIILEGSNLTSPLGQANAFGSMFGSSPISEDIPLDFSGTATPMYSKFSIRELLQYLPKKLNSSPGSDGITGRMLRCLTLVNLKKILSLVNKIWFSGNILPSWKHSVIIPILKPGKNTSELKSYRPISLTSVLCKTRERMICRRLTDFFLKEISSILTTLDFYRLEVVKVCK</sequence>
<proteinExistence type="predicted"/>
<name>A0A4Y2LPQ3_ARAVE</name>
<gene>
    <name evidence="1" type="ORF">AVEN_227985_1</name>
</gene>
<dbReference type="EMBL" id="BGPR01006151">
    <property type="protein sequence ID" value="GBN16454.1"/>
    <property type="molecule type" value="Genomic_DNA"/>
</dbReference>
<dbReference type="InterPro" id="IPR052560">
    <property type="entry name" value="RdDP_mobile_element"/>
</dbReference>
<accession>A0A4Y2LPQ3</accession>
<dbReference type="PANTHER" id="PTHR36688:SF1">
    <property type="entry name" value="ENDONUCLEASE_EXONUCLEASE_PHOSPHATASE DOMAIN-CONTAINING PROTEIN"/>
    <property type="match status" value="1"/>
</dbReference>
<evidence type="ECO:0000313" key="1">
    <source>
        <dbReference type="EMBL" id="GBN16454.1"/>
    </source>
</evidence>
<protein>
    <recommendedName>
        <fullName evidence="3">RNA-directed DNA polymerase from transposon X-element</fullName>
    </recommendedName>
</protein>
<dbReference type="OrthoDB" id="6437545at2759"/>
<organism evidence="1 2">
    <name type="scientific">Araneus ventricosus</name>
    <name type="common">Orbweaver spider</name>
    <name type="synonym">Epeira ventricosa</name>
    <dbReference type="NCBI Taxonomy" id="182803"/>
    <lineage>
        <taxon>Eukaryota</taxon>
        <taxon>Metazoa</taxon>
        <taxon>Ecdysozoa</taxon>
        <taxon>Arthropoda</taxon>
        <taxon>Chelicerata</taxon>
        <taxon>Arachnida</taxon>
        <taxon>Araneae</taxon>
        <taxon>Araneomorphae</taxon>
        <taxon>Entelegynae</taxon>
        <taxon>Araneoidea</taxon>
        <taxon>Araneidae</taxon>
        <taxon>Araneus</taxon>
    </lineage>
</organism>
<dbReference type="InterPro" id="IPR036691">
    <property type="entry name" value="Endo/exonu/phosph_ase_sf"/>
</dbReference>
<evidence type="ECO:0008006" key="3">
    <source>
        <dbReference type="Google" id="ProtNLM"/>
    </source>
</evidence>
<comment type="caution">
    <text evidence="1">The sequence shown here is derived from an EMBL/GenBank/DDBJ whole genome shotgun (WGS) entry which is preliminary data.</text>
</comment>
<evidence type="ECO:0000313" key="2">
    <source>
        <dbReference type="Proteomes" id="UP000499080"/>
    </source>
</evidence>
<dbReference type="PANTHER" id="PTHR36688">
    <property type="entry name" value="ENDO/EXONUCLEASE/PHOSPHATASE DOMAIN-CONTAINING PROTEIN"/>
    <property type="match status" value="1"/>
</dbReference>
<dbReference type="AlphaFoldDB" id="A0A4Y2LPQ3"/>
<dbReference type="SUPFAM" id="SSF56219">
    <property type="entry name" value="DNase I-like"/>
    <property type="match status" value="1"/>
</dbReference>
<keyword evidence="2" id="KW-1185">Reference proteome</keyword>
<dbReference type="Proteomes" id="UP000499080">
    <property type="component" value="Unassembled WGS sequence"/>
</dbReference>
<reference evidence="1 2" key="1">
    <citation type="journal article" date="2019" name="Sci. Rep.">
        <title>Orb-weaving spider Araneus ventricosus genome elucidates the spidroin gene catalogue.</title>
        <authorList>
            <person name="Kono N."/>
            <person name="Nakamura H."/>
            <person name="Ohtoshi R."/>
            <person name="Moran D.A.P."/>
            <person name="Shinohara A."/>
            <person name="Yoshida Y."/>
            <person name="Fujiwara M."/>
            <person name="Mori M."/>
            <person name="Tomita M."/>
            <person name="Arakawa K."/>
        </authorList>
    </citation>
    <scope>NUCLEOTIDE SEQUENCE [LARGE SCALE GENOMIC DNA]</scope>
</reference>